<protein>
    <submittedName>
        <fullName evidence="2">Sugar phosphate isomerase</fullName>
    </submittedName>
</protein>
<gene>
    <name evidence="2" type="ORF">GCM10011482_13750</name>
</gene>
<reference evidence="2" key="1">
    <citation type="journal article" date="2014" name="Int. J. Syst. Evol. Microbiol.">
        <title>Complete genome sequence of Corynebacterium casei LMG S-19264T (=DSM 44701T), isolated from a smear-ripened cheese.</title>
        <authorList>
            <consortium name="US DOE Joint Genome Institute (JGI-PGF)"/>
            <person name="Walter F."/>
            <person name="Albersmeier A."/>
            <person name="Kalinowski J."/>
            <person name="Ruckert C."/>
        </authorList>
    </citation>
    <scope>NUCLEOTIDE SEQUENCE</scope>
    <source>
        <strain evidence="2">CCM 8433</strain>
    </source>
</reference>
<name>A0A917N4U2_9ENTE</name>
<dbReference type="InterPro" id="IPR050312">
    <property type="entry name" value="IolE/XylAMocC-like"/>
</dbReference>
<dbReference type="SUPFAM" id="SSF51658">
    <property type="entry name" value="Xylose isomerase-like"/>
    <property type="match status" value="1"/>
</dbReference>
<keyword evidence="2" id="KW-0413">Isomerase</keyword>
<sequence length="249" mass="28554">MNPKIALQLWSVKEDCQKDFKQTLKEVKEAGYAGVEFAGYYDLPAEELKAYILELGLEVAGSHIPYEKLANDYEATIAYEKIIGNTRIVVPYMTFPGDFDAWKQFVTELKELSQKLQAQGMTLYYHNHSHEFKEVEGVDLLNYMVTEVPELKLEVDLYWLHDAELPVNDWLDQHQANIGLFHVKEMQEDPRESTEIGKGILPIVDYIKTAQAFGLPWLVVEQEAFQTLTPMEAVKEDYIALAQMIEGVS</sequence>
<dbReference type="Proteomes" id="UP000622610">
    <property type="component" value="Unassembled WGS sequence"/>
</dbReference>
<dbReference type="PANTHER" id="PTHR12110">
    <property type="entry name" value="HYDROXYPYRUVATE ISOMERASE"/>
    <property type="match status" value="1"/>
</dbReference>
<feature type="domain" description="Xylose isomerase-like TIM barrel" evidence="1">
    <location>
        <begin position="25"/>
        <end position="236"/>
    </location>
</feature>
<dbReference type="InterPro" id="IPR036237">
    <property type="entry name" value="Xyl_isomerase-like_sf"/>
</dbReference>
<reference evidence="2" key="2">
    <citation type="submission" date="2020-09" db="EMBL/GenBank/DDBJ databases">
        <authorList>
            <person name="Sun Q."/>
            <person name="Sedlacek I."/>
        </authorList>
    </citation>
    <scope>NUCLEOTIDE SEQUENCE</scope>
    <source>
        <strain evidence="2">CCM 8433</strain>
    </source>
</reference>
<evidence type="ECO:0000259" key="1">
    <source>
        <dbReference type="Pfam" id="PF01261"/>
    </source>
</evidence>
<dbReference type="AlphaFoldDB" id="A0A917N4U2"/>
<evidence type="ECO:0000313" key="3">
    <source>
        <dbReference type="Proteomes" id="UP000622610"/>
    </source>
</evidence>
<keyword evidence="3" id="KW-1185">Reference proteome</keyword>
<accession>A0A917N4U2</accession>
<dbReference type="InterPro" id="IPR013022">
    <property type="entry name" value="Xyl_isomerase-like_TIM-brl"/>
</dbReference>
<dbReference type="GO" id="GO:0016853">
    <property type="term" value="F:isomerase activity"/>
    <property type="evidence" value="ECO:0007669"/>
    <property type="project" value="UniProtKB-KW"/>
</dbReference>
<dbReference type="RefSeq" id="WP_188367560.1">
    <property type="nucleotide sequence ID" value="NZ_BMDT01000005.1"/>
</dbReference>
<comment type="caution">
    <text evidence="2">The sequence shown here is derived from an EMBL/GenBank/DDBJ whole genome shotgun (WGS) entry which is preliminary data.</text>
</comment>
<dbReference type="Pfam" id="PF01261">
    <property type="entry name" value="AP_endonuc_2"/>
    <property type="match status" value="1"/>
</dbReference>
<dbReference type="EMBL" id="BMDT01000005">
    <property type="protein sequence ID" value="GGI65721.1"/>
    <property type="molecule type" value="Genomic_DNA"/>
</dbReference>
<proteinExistence type="predicted"/>
<organism evidence="2 3">
    <name type="scientific">Enterococcus alcedinis</name>
    <dbReference type="NCBI Taxonomy" id="1274384"/>
    <lineage>
        <taxon>Bacteria</taxon>
        <taxon>Bacillati</taxon>
        <taxon>Bacillota</taxon>
        <taxon>Bacilli</taxon>
        <taxon>Lactobacillales</taxon>
        <taxon>Enterococcaceae</taxon>
        <taxon>Enterococcus</taxon>
    </lineage>
</organism>
<dbReference type="PANTHER" id="PTHR12110:SF41">
    <property type="entry name" value="INOSOSE DEHYDRATASE"/>
    <property type="match status" value="1"/>
</dbReference>
<evidence type="ECO:0000313" key="2">
    <source>
        <dbReference type="EMBL" id="GGI65721.1"/>
    </source>
</evidence>
<dbReference type="Gene3D" id="3.20.20.150">
    <property type="entry name" value="Divalent-metal-dependent TIM barrel enzymes"/>
    <property type="match status" value="1"/>
</dbReference>